<organism evidence="1 2">
    <name type="scientific">Violaceomyces palustris</name>
    <dbReference type="NCBI Taxonomy" id="1673888"/>
    <lineage>
        <taxon>Eukaryota</taxon>
        <taxon>Fungi</taxon>
        <taxon>Dikarya</taxon>
        <taxon>Basidiomycota</taxon>
        <taxon>Ustilaginomycotina</taxon>
        <taxon>Ustilaginomycetes</taxon>
        <taxon>Violaceomycetales</taxon>
        <taxon>Violaceomycetaceae</taxon>
        <taxon>Violaceomyces</taxon>
    </lineage>
</organism>
<sequence>MPPSWLKSIQDHVAKVPDSLQNANWSTPFSSPSAFNPRNGPGQPSTSISFDEGLLSAFALPAEVSAMAFDPILSFLAIGTALGTVHIFGSPAVQISFTLRPALKIRHLAFKPGSPFLICIDDKDNLSVYDLSRPDPQIRAAQGSTSNQFRTSSASSGSSYTGPPHPDTPARVGVHSIRNKVISIELSPSHSHLFLGLRDGTVDTYDLERFCPSPYRVPNLWWEEEEILRKSGVPDAPNRRHIPIIIDIKTNPRDINQLLLAYEGGAILLDVKERSVIKTYQLRLLPGAPGAGGDPSLIWTERSSPATCLAWRPDGEVFAVGHEDGCISFWHVKEDEKPLMVRTLERVDVDRPSVEPDSQAPSLPKEPIFKLAWSGFPEKTWIDMASEAAAQGAATWQQHQQHPHADERQGKPSENQGATKGTILTVLGGVVPGRDPPGVACLHLPPFAAPMAIWNSSAADHANRLRHSLRQSLEASWMTTYQTDSTVEDFLLLPKGSPHYSGNYDPYAIVMLLAADPRLPTLPPPAASRGLAAFAFPPRFGSPSTLSGDKSLLAESLLPKQLSLPLALTFTGSGAILGAKLENLTPHAYRKLVGRNDVTGQLLNKHAEILASTHLDTSLDDRIENLKLRGGKASPMISGEGAEGIEEISQASKFRILITWHLDGSIRFHDASPHLLLLGKVDAQPSDPEILPRVLLEKSFPSPLPNLTIETRSLLANSSMVGHPTFDRIRERARVNDIMMAPEVLEVAIALSTGQILHYRFDFARLSETTALNEEVEREIAEDQAAVKSLIPPVSPRSPRSIVSVGSRPTMNELDDSMAQAMRELDTGVPPVDYVPPAHSQEEARQPQSVEMARGSSQVSGSISSQGVPPPRPKRDPKRLSLASRLMGGGTKEKGREREGSGSGPTSPRQVISQMSSPSLVSGGSRSSFGGDSITSMQLPVKGMQESQAATPQLNGGEGEELTLLHHLADWHCDGFKPNLLIDPMRGDLSAFAISDIGFISFACGTILGIVDMRGPELILREGFGDDPSRESMTKEVRKIIEQEGHSPISLLSFSICRVAEDASLAPRLIVTRSNGLVTVWTMAKTLDMWLIERTSLVKIEELERPIKTLILDTVGNVCPAIPGELQRSLREQQYGPPTFEADKIPDAHLLLGFSASAIIVRFGVTGPVISKTLIGERALGGAVVERNNAKVAAVVTETSLRVYSLPHLEPIIRLQRHKKDAGERLGVAPNISFDSQGDFVEVSSSLDVRLWTLLASLKRPGIPCLELYDAKATLPPHPGFGAAGVASSIAGWLGGRSQFLNPGSQLDEILAGSNRPEMPKLPEILPPRSVARRQILKRVEGDDNGGSGGSSRMASGRNTPTTSSIAKSQDKAKAVASQADQASSSASMGIDLLKARGAMMNGLEEGLSSLERGASNFVKNTRDMAIKSAAKDKVNKLFF</sequence>
<evidence type="ECO:0000313" key="2">
    <source>
        <dbReference type="Proteomes" id="UP000245626"/>
    </source>
</evidence>
<protein>
    <submittedName>
        <fullName evidence="1">Uncharacterized protein</fullName>
    </submittedName>
</protein>
<keyword evidence="2" id="KW-1185">Reference proteome</keyword>
<dbReference type="EMBL" id="KZ820087">
    <property type="protein sequence ID" value="PWN49168.1"/>
    <property type="molecule type" value="Genomic_DNA"/>
</dbReference>
<name>A0ACD0NTN2_9BASI</name>
<dbReference type="Proteomes" id="UP000245626">
    <property type="component" value="Unassembled WGS sequence"/>
</dbReference>
<accession>A0ACD0NTN2</accession>
<evidence type="ECO:0000313" key="1">
    <source>
        <dbReference type="EMBL" id="PWN49168.1"/>
    </source>
</evidence>
<proteinExistence type="predicted"/>
<reference evidence="1 2" key="1">
    <citation type="journal article" date="2018" name="Mol. Biol. Evol.">
        <title>Broad Genomic Sampling Reveals a Smut Pathogenic Ancestry of the Fungal Clade Ustilaginomycotina.</title>
        <authorList>
            <person name="Kijpornyongpan T."/>
            <person name="Mondo S.J."/>
            <person name="Barry K."/>
            <person name="Sandor L."/>
            <person name="Lee J."/>
            <person name="Lipzen A."/>
            <person name="Pangilinan J."/>
            <person name="LaButti K."/>
            <person name="Hainaut M."/>
            <person name="Henrissat B."/>
            <person name="Grigoriev I.V."/>
            <person name="Spatafora J.W."/>
            <person name="Aime M.C."/>
        </authorList>
    </citation>
    <scope>NUCLEOTIDE SEQUENCE [LARGE SCALE GENOMIC DNA]</scope>
    <source>
        <strain evidence="1 2">SA 807</strain>
    </source>
</reference>
<gene>
    <name evidence="1" type="ORF">IE53DRAFT_369993</name>
</gene>